<dbReference type="Proteomes" id="UP000824469">
    <property type="component" value="Unassembled WGS sequence"/>
</dbReference>
<protein>
    <submittedName>
        <fullName evidence="2">Uncharacterized protein</fullName>
    </submittedName>
</protein>
<dbReference type="GO" id="GO:0005829">
    <property type="term" value="C:cytosol"/>
    <property type="evidence" value="ECO:0007669"/>
    <property type="project" value="TreeGrafter"/>
</dbReference>
<dbReference type="InterPro" id="IPR011989">
    <property type="entry name" value="ARM-like"/>
</dbReference>
<evidence type="ECO:0000313" key="2">
    <source>
        <dbReference type="EMBL" id="KAH9290143.1"/>
    </source>
</evidence>
<dbReference type="PANTHER" id="PTHR23346">
    <property type="entry name" value="TRANSLATIONAL ACTIVATOR GCN1-RELATED"/>
    <property type="match status" value="1"/>
</dbReference>
<dbReference type="AlphaFoldDB" id="A0AA38C0D8"/>
<name>A0AA38C0D8_TAXCH</name>
<accession>A0AA38C0D8</accession>
<sequence length="114" mass="12300">SVAEVAETLWERCAFDFGTDYSVLLTALSHVNFNVRQAAAEALATAMNEIPDTIQDTLSSLFSLYVRDAPVGYNVVDPSWPGRQGIALALNSAADILTAKDIPIVITFLISRAL</sequence>
<dbReference type="EMBL" id="JAHRHJ020003813">
    <property type="protein sequence ID" value="KAH9290143.1"/>
    <property type="molecule type" value="Genomic_DNA"/>
</dbReference>
<dbReference type="GO" id="GO:0006417">
    <property type="term" value="P:regulation of translation"/>
    <property type="evidence" value="ECO:0007669"/>
    <property type="project" value="TreeGrafter"/>
</dbReference>
<gene>
    <name evidence="2" type="ORF">KI387_034260</name>
</gene>
<feature type="non-terminal residue" evidence="2">
    <location>
        <position position="114"/>
    </location>
</feature>
<keyword evidence="1" id="KW-0677">Repeat</keyword>
<dbReference type="GO" id="GO:0034198">
    <property type="term" value="P:cellular response to amino acid starvation"/>
    <property type="evidence" value="ECO:0007669"/>
    <property type="project" value="TreeGrafter"/>
</dbReference>
<dbReference type="GO" id="GO:0019887">
    <property type="term" value="F:protein kinase regulator activity"/>
    <property type="evidence" value="ECO:0007669"/>
    <property type="project" value="TreeGrafter"/>
</dbReference>
<evidence type="ECO:0000256" key="1">
    <source>
        <dbReference type="ARBA" id="ARBA00022737"/>
    </source>
</evidence>
<dbReference type="InterPro" id="IPR016024">
    <property type="entry name" value="ARM-type_fold"/>
</dbReference>
<dbReference type="SUPFAM" id="SSF48371">
    <property type="entry name" value="ARM repeat"/>
    <property type="match status" value="1"/>
</dbReference>
<feature type="non-terminal residue" evidence="2">
    <location>
        <position position="1"/>
    </location>
</feature>
<reference evidence="2 3" key="1">
    <citation type="journal article" date="2021" name="Nat. Plants">
        <title>The Taxus genome provides insights into paclitaxel biosynthesis.</title>
        <authorList>
            <person name="Xiong X."/>
            <person name="Gou J."/>
            <person name="Liao Q."/>
            <person name="Li Y."/>
            <person name="Zhou Q."/>
            <person name="Bi G."/>
            <person name="Li C."/>
            <person name="Du R."/>
            <person name="Wang X."/>
            <person name="Sun T."/>
            <person name="Guo L."/>
            <person name="Liang H."/>
            <person name="Lu P."/>
            <person name="Wu Y."/>
            <person name="Zhang Z."/>
            <person name="Ro D.K."/>
            <person name="Shang Y."/>
            <person name="Huang S."/>
            <person name="Yan J."/>
        </authorList>
    </citation>
    <scope>NUCLEOTIDE SEQUENCE [LARGE SCALE GENOMIC DNA]</scope>
    <source>
        <strain evidence="2">Ta-2019</strain>
    </source>
</reference>
<evidence type="ECO:0000313" key="3">
    <source>
        <dbReference type="Proteomes" id="UP000824469"/>
    </source>
</evidence>
<comment type="caution">
    <text evidence="2">The sequence shown here is derived from an EMBL/GenBank/DDBJ whole genome shotgun (WGS) entry which is preliminary data.</text>
</comment>
<keyword evidence="3" id="KW-1185">Reference proteome</keyword>
<dbReference type="PANTHER" id="PTHR23346:SF7">
    <property type="entry name" value="STALLED RIBOSOME SENSOR GCN1"/>
    <property type="match status" value="1"/>
</dbReference>
<dbReference type="Gene3D" id="1.25.10.10">
    <property type="entry name" value="Leucine-rich Repeat Variant"/>
    <property type="match status" value="1"/>
</dbReference>
<organism evidence="2 3">
    <name type="scientific">Taxus chinensis</name>
    <name type="common">Chinese yew</name>
    <name type="synonym">Taxus wallichiana var. chinensis</name>
    <dbReference type="NCBI Taxonomy" id="29808"/>
    <lineage>
        <taxon>Eukaryota</taxon>
        <taxon>Viridiplantae</taxon>
        <taxon>Streptophyta</taxon>
        <taxon>Embryophyta</taxon>
        <taxon>Tracheophyta</taxon>
        <taxon>Spermatophyta</taxon>
        <taxon>Pinopsida</taxon>
        <taxon>Pinidae</taxon>
        <taxon>Conifers II</taxon>
        <taxon>Cupressales</taxon>
        <taxon>Taxaceae</taxon>
        <taxon>Taxus</taxon>
    </lineage>
</organism>
<proteinExistence type="predicted"/>